<feature type="region of interest" description="Disordered" evidence="1">
    <location>
        <begin position="28"/>
        <end position="51"/>
    </location>
</feature>
<evidence type="ECO:0000313" key="2">
    <source>
        <dbReference type="EMBL" id="KAF2642931.1"/>
    </source>
</evidence>
<accession>A0A6A6S7F8</accession>
<proteinExistence type="predicted"/>
<dbReference type="AlphaFoldDB" id="A0A6A6S7F8"/>
<name>A0A6A6S7F8_9PLEO</name>
<gene>
    <name evidence="2" type="ORF">P280DRAFT_477799</name>
</gene>
<dbReference type="EMBL" id="MU006780">
    <property type="protein sequence ID" value="KAF2642931.1"/>
    <property type="molecule type" value="Genomic_DNA"/>
</dbReference>
<organism evidence="2 3">
    <name type="scientific">Massarina eburnea CBS 473.64</name>
    <dbReference type="NCBI Taxonomy" id="1395130"/>
    <lineage>
        <taxon>Eukaryota</taxon>
        <taxon>Fungi</taxon>
        <taxon>Dikarya</taxon>
        <taxon>Ascomycota</taxon>
        <taxon>Pezizomycotina</taxon>
        <taxon>Dothideomycetes</taxon>
        <taxon>Pleosporomycetidae</taxon>
        <taxon>Pleosporales</taxon>
        <taxon>Massarineae</taxon>
        <taxon>Massarinaceae</taxon>
        <taxon>Massarina</taxon>
    </lineage>
</organism>
<feature type="compositionally biased region" description="Basic residues" evidence="1">
    <location>
        <begin position="76"/>
        <end position="86"/>
    </location>
</feature>
<dbReference type="Proteomes" id="UP000799753">
    <property type="component" value="Unassembled WGS sequence"/>
</dbReference>
<keyword evidence="3" id="KW-1185">Reference proteome</keyword>
<evidence type="ECO:0000313" key="3">
    <source>
        <dbReference type="Proteomes" id="UP000799753"/>
    </source>
</evidence>
<protein>
    <submittedName>
        <fullName evidence="2">Uncharacterized protein</fullName>
    </submittedName>
</protein>
<evidence type="ECO:0000256" key="1">
    <source>
        <dbReference type="SAM" id="MobiDB-lite"/>
    </source>
</evidence>
<reference evidence="2" key="1">
    <citation type="journal article" date="2020" name="Stud. Mycol.">
        <title>101 Dothideomycetes genomes: a test case for predicting lifestyles and emergence of pathogens.</title>
        <authorList>
            <person name="Haridas S."/>
            <person name="Albert R."/>
            <person name="Binder M."/>
            <person name="Bloem J."/>
            <person name="Labutti K."/>
            <person name="Salamov A."/>
            <person name="Andreopoulos B."/>
            <person name="Baker S."/>
            <person name="Barry K."/>
            <person name="Bills G."/>
            <person name="Bluhm B."/>
            <person name="Cannon C."/>
            <person name="Castanera R."/>
            <person name="Culley D."/>
            <person name="Daum C."/>
            <person name="Ezra D."/>
            <person name="Gonzalez J."/>
            <person name="Henrissat B."/>
            <person name="Kuo A."/>
            <person name="Liang C."/>
            <person name="Lipzen A."/>
            <person name="Lutzoni F."/>
            <person name="Magnuson J."/>
            <person name="Mondo S."/>
            <person name="Nolan M."/>
            <person name="Ohm R."/>
            <person name="Pangilinan J."/>
            <person name="Park H.-J."/>
            <person name="Ramirez L."/>
            <person name="Alfaro M."/>
            <person name="Sun H."/>
            <person name="Tritt A."/>
            <person name="Yoshinaga Y."/>
            <person name="Zwiers L.-H."/>
            <person name="Turgeon B."/>
            <person name="Goodwin S."/>
            <person name="Spatafora J."/>
            <person name="Crous P."/>
            <person name="Grigoriev I."/>
        </authorList>
    </citation>
    <scope>NUCLEOTIDE SEQUENCE</scope>
    <source>
        <strain evidence="2">CBS 473.64</strain>
    </source>
</reference>
<sequence>MHLIGELWKKHMTEHGTACEAVRSWQNAEAQSQEPQQEGELLAPPKADDGKRMCDEANAIAEGKILERFGMQPAKRGCKKDRRQRPRPSNGARAEAGSSAGLPVFARVSASISADALSIRKTIELEPDSPRPVLTAIKGSRLCLSSDPKHVAVAAGSHGSIPLSVIALDHPYVATLLLVPAIHVRLASPRACGARTARA</sequence>
<feature type="region of interest" description="Disordered" evidence="1">
    <location>
        <begin position="72"/>
        <end position="98"/>
    </location>
</feature>